<accession>A0ABD2C5C6</accession>
<evidence type="ECO:0000256" key="1">
    <source>
        <dbReference type="SAM" id="MobiDB-lite"/>
    </source>
</evidence>
<keyword evidence="3" id="KW-1185">Reference proteome</keyword>
<dbReference type="EMBL" id="JAUDFV010000020">
    <property type="protein sequence ID" value="KAL2740246.1"/>
    <property type="molecule type" value="Genomic_DNA"/>
</dbReference>
<reference evidence="2 3" key="1">
    <citation type="journal article" date="2024" name="Ann. Entomol. Soc. Am.">
        <title>Genomic analyses of the southern and eastern yellowjacket wasps (Hymenoptera: Vespidae) reveal evolutionary signatures of social life.</title>
        <authorList>
            <person name="Catto M.A."/>
            <person name="Caine P.B."/>
            <person name="Orr S.E."/>
            <person name="Hunt B.G."/>
            <person name="Goodisman M.A.D."/>
        </authorList>
    </citation>
    <scope>NUCLEOTIDE SEQUENCE [LARGE SCALE GENOMIC DNA]</scope>
    <source>
        <strain evidence="2">233</strain>
        <tissue evidence="2">Head and thorax</tissue>
    </source>
</reference>
<protein>
    <submittedName>
        <fullName evidence="2">Uncharacterized protein</fullName>
    </submittedName>
</protein>
<dbReference type="Proteomes" id="UP001607302">
    <property type="component" value="Unassembled WGS sequence"/>
</dbReference>
<evidence type="ECO:0000313" key="2">
    <source>
        <dbReference type="EMBL" id="KAL2740246.1"/>
    </source>
</evidence>
<sequence>MFIYYNVNKKISRWCQFSVYLETHDVIEEQDTTLNDNNKLEGKERVAKLTVGLGIQRRGGGGMGSGAARYGGGEYLPEGKQPGAVIGAPWSPLLPIILSGDGAANVDSKGSHRSNHIKPWLGSRRTVRGSCPRAPHFLALTGRRRATLGNSDASKLEIPARKDRKDSAVADGGGWKKG</sequence>
<comment type="caution">
    <text evidence="2">The sequence shown here is derived from an EMBL/GenBank/DDBJ whole genome shotgun (WGS) entry which is preliminary data.</text>
</comment>
<feature type="region of interest" description="Disordered" evidence="1">
    <location>
        <begin position="150"/>
        <end position="178"/>
    </location>
</feature>
<evidence type="ECO:0000313" key="3">
    <source>
        <dbReference type="Proteomes" id="UP001607302"/>
    </source>
</evidence>
<feature type="compositionally biased region" description="Basic and acidic residues" evidence="1">
    <location>
        <begin position="154"/>
        <end position="168"/>
    </location>
</feature>
<organism evidence="2 3">
    <name type="scientific">Vespula squamosa</name>
    <name type="common">Southern yellow jacket</name>
    <name type="synonym">Wasp</name>
    <dbReference type="NCBI Taxonomy" id="30214"/>
    <lineage>
        <taxon>Eukaryota</taxon>
        <taxon>Metazoa</taxon>
        <taxon>Ecdysozoa</taxon>
        <taxon>Arthropoda</taxon>
        <taxon>Hexapoda</taxon>
        <taxon>Insecta</taxon>
        <taxon>Pterygota</taxon>
        <taxon>Neoptera</taxon>
        <taxon>Endopterygota</taxon>
        <taxon>Hymenoptera</taxon>
        <taxon>Apocrita</taxon>
        <taxon>Aculeata</taxon>
        <taxon>Vespoidea</taxon>
        <taxon>Vespidae</taxon>
        <taxon>Vespinae</taxon>
        <taxon>Vespula</taxon>
    </lineage>
</organism>
<gene>
    <name evidence="2" type="ORF">V1478_000387</name>
</gene>
<dbReference type="AlphaFoldDB" id="A0ABD2C5C6"/>
<proteinExistence type="predicted"/>
<name>A0ABD2C5C6_VESSQ</name>